<evidence type="ECO:0000313" key="8">
    <source>
        <dbReference type="Proteomes" id="UP001357485"/>
    </source>
</evidence>
<organism evidence="7 8">
    <name type="scientific">Cryomyces antarcticus</name>
    <dbReference type="NCBI Taxonomy" id="329879"/>
    <lineage>
        <taxon>Eukaryota</taxon>
        <taxon>Fungi</taxon>
        <taxon>Dikarya</taxon>
        <taxon>Ascomycota</taxon>
        <taxon>Pezizomycotina</taxon>
        <taxon>Dothideomycetes</taxon>
        <taxon>Dothideomycetes incertae sedis</taxon>
        <taxon>Cryomyces</taxon>
    </lineage>
</organism>
<dbReference type="Pfam" id="PF22634">
    <property type="entry name" value="POL2_thumb"/>
    <property type="match status" value="1"/>
</dbReference>
<keyword evidence="4" id="KW-0863">Zinc-finger</keyword>
<evidence type="ECO:0000313" key="7">
    <source>
        <dbReference type="EMBL" id="KAK5281551.1"/>
    </source>
</evidence>
<dbReference type="InterPro" id="IPR006134">
    <property type="entry name" value="DNA-dir_DNA_pol_B_multi_dom"/>
</dbReference>
<evidence type="ECO:0000256" key="2">
    <source>
        <dbReference type="ARBA" id="ARBA00022695"/>
    </source>
</evidence>
<comment type="function">
    <text evidence="4">DNA polymerase II participates in chromosomal DNA replication.</text>
</comment>
<dbReference type="InterPro" id="IPR043502">
    <property type="entry name" value="DNA/RNA_pol_sf"/>
</dbReference>
<sequence length="391" mass="45069">MVRHALENERFPGKYPKSPVRTFHDLPADEQATLIKKRLQDYSKKIYHKIHDTKTIEREAIICQRENPFYVDTVKDFRDRRYDFKGKQKVWKGKVETLKASGASAGEIDEAKKMIILFDSLQLAHKVILNSFYGYVMRKGSRWYSMEMAGVTCLTGAHIIQMARQLVERIGRPLELDTDGIWCILPATFPENFAFKLKNGKKVPISYPCVMLNHLVHAKFTNHQYQDLVDPETFRYETHSDNSIFFEVDGPYKAMILPASKEADKNLKKRYAVFNHDGSLAELKGFEVKRRGELKLIMIFQTQIFKFFLEGSTLTETYASVAKVANRWLDVLHQRGSTLADEELIDLICENKSMTKPLEEYGAQKSTAITTAKRLAEFLGEQMTKDKGLNC</sequence>
<dbReference type="PANTHER" id="PTHR10670:SF0">
    <property type="entry name" value="DNA POLYMERASE EPSILON CATALYTIC SUBUNIT A"/>
    <property type="match status" value="1"/>
</dbReference>
<dbReference type="Proteomes" id="UP001357485">
    <property type="component" value="Unassembled WGS sequence"/>
</dbReference>
<evidence type="ECO:0000256" key="3">
    <source>
        <dbReference type="ARBA" id="ARBA00022932"/>
    </source>
</evidence>
<dbReference type="GO" id="GO:0003887">
    <property type="term" value="F:DNA-directed DNA polymerase activity"/>
    <property type="evidence" value="ECO:0007669"/>
    <property type="project" value="UniProtKB-EC"/>
</dbReference>
<keyword evidence="4" id="KW-0004">4Fe-4S</keyword>
<dbReference type="Gene3D" id="1.10.132.60">
    <property type="entry name" value="DNA polymerase family B, C-terminal domain"/>
    <property type="match status" value="1"/>
</dbReference>
<comment type="catalytic activity">
    <reaction evidence="4">
        <text>DNA(n) + a 2'-deoxyribonucleoside 5'-triphosphate = DNA(n+1) + diphosphate</text>
        <dbReference type="Rhea" id="RHEA:22508"/>
        <dbReference type="Rhea" id="RHEA-COMP:17339"/>
        <dbReference type="Rhea" id="RHEA-COMP:17340"/>
        <dbReference type="ChEBI" id="CHEBI:33019"/>
        <dbReference type="ChEBI" id="CHEBI:61560"/>
        <dbReference type="ChEBI" id="CHEBI:173112"/>
        <dbReference type="EC" id="2.7.7.7"/>
    </reaction>
</comment>
<feature type="non-terminal residue" evidence="7">
    <location>
        <position position="391"/>
    </location>
</feature>
<dbReference type="Pfam" id="PF00136">
    <property type="entry name" value="DNA_pol_B"/>
    <property type="match status" value="1"/>
</dbReference>
<reference evidence="7 8" key="1">
    <citation type="submission" date="2023-08" db="EMBL/GenBank/DDBJ databases">
        <title>Black Yeasts Isolated from many extreme environments.</title>
        <authorList>
            <person name="Coleine C."/>
            <person name="Stajich J.E."/>
            <person name="Selbmann L."/>
        </authorList>
    </citation>
    <scope>NUCLEOTIDE SEQUENCE [LARGE SCALE GENOMIC DNA]</scope>
    <source>
        <strain evidence="7 8">CCFEE 536</strain>
    </source>
</reference>
<keyword evidence="3 4" id="KW-0239">DNA-directed DNA polymerase</keyword>
<dbReference type="InterPro" id="IPR029703">
    <property type="entry name" value="POL2"/>
</dbReference>
<dbReference type="InterPro" id="IPR023211">
    <property type="entry name" value="DNA_pol_palm_dom_sf"/>
</dbReference>
<dbReference type="EMBL" id="JAVRRA010001133">
    <property type="protein sequence ID" value="KAK5281551.1"/>
    <property type="molecule type" value="Genomic_DNA"/>
</dbReference>
<comment type="similarity">
    <text evidence="4">Belongs to the DNA polymerase type-B family.</text>
</comment>
<dbReference type="Gene3D" id="3.90.1600.10">
    <property type="entry name" value="Palm domain of DNA polymerase"/>
    <property type="match status" value="1"/>
</dbReference>
<protein>
    <recommendedName>
        <fullName evidence="4">DNA polymerase epsilon catalytic subunit</fullName>
        <ecNumber evidence="4">2.7.7.7</ecNumber>
    </recommendedName>
</protein>
<name>A0ABR0M4U6_9PEZI</name>
<dbReference type="PANTHER" id="PTHR10670">
    <property type="entry name" value="DNA POLYMERASE EPSILON CATALYTIC SUBUNIT A"/>
    <property type="match status" value="1"/>
</dbReference>
<keyword evidence="4" id="KW-0235">DNA replication</keyword>
<keyword evidence="4" id="KW-0862">Zinc</keyword>
<dbReference type="InterPro" id="IPR055191">
    <property type="entry name" value="POL2_thumb"/>
</dbReference>
<keyword evidence="4" id="KW-0479">Metal-binding</keyword>
<dbReference type="SUPFAM" id="SSF56672">
    <property type="entry name" value="DNA/RNA polymerases"/>
    <property type="match status" value="1"/>
</dbReference>
<keyword evidence="8" id="KW-1185">Reference proteome</keyword>
<dbReference type="Gene3D" id="1.10.287.690">
    <property type="entry name" value="Helix hairpin bin"/>
    <property type="match status" value="1"/>
</dbReference>
<dbReference type="EC" id="2.7.7.7" evidence="4"/>
<keyword evidence="1 4" id="KW-0808">Transferase</keyword>
<comment type="caution">
    <text evidence="7">The sequence shown here is derived from an EMBL/GenBank/DDBJ whole genome shotgun (WGS) entry which is preliminary data.</text>
</comment>
<dbReference type="InterPro" id="IPR042087">
    <property type="entry name" value="DNA_pol_B_thumb"/>
</dbReference>
<evidence type="ECO:0000256" key="1">
    <source>
        <dbReference type="ARBA" id="ARBA00022679"/>
    </source>
</evidence>
<proteinExistence type="inferred from homology"/>
<keyword evidence="4" id="KW-0238">DNA-binding</keyword>
<keyword evidence="4" id="KW-0539">Nucleus</keyword>
<feature type="domain" description="DNA-directed DNA polymerase family B multifunctional" evidence="5">
    <location>
        <begin position="113"/>
        <end position="170"/>
    </location>
</feature>
<gene>
    <name evidence="7" type="primary">POL2_2</name>
    <name evidence="7" type="ORF">LTR16_006229</name>
</gene>
<keyword evidence="4" id="KW-0411">Iron-sulfur</keyword>
<feature type="domain" description="DNA polymerase epsilon ,catalytic subunit A thumb" evidence="6">
    <location>
        <begin position="290"/>
        <end position="391"/>
    </location>
</feature>
<evidence type="ECO:0000256" key="4">
    <source>
        <dbReference type="RuleBase" id="RU365029"/>
    </source>
</evidence>
<keyword evidence="2 4" id="KW-0548">Nucleotidyltransferase</keyword>
<comment type="subcellular location">
    <subcellularLocation>
        <location evidence="4">Nucleus</location>
    </subcellularLocation>
</comment>
<evidence type="ECO:0000259" key="5">
    <source>
        <dbReference type="Pfam" id="PF00136"/>
    </source>
</evidence>
<keyword evidence="4" id="KW-0408">Iron</keyword>
<accession>A0ABR0M4U6</accession>
<evidence type="ECO:0000259" key="6">
    <source>
        <dbReference type="Pfam" id="PF22634"/>
    </source>
</evidence>
<comment type="cofactor">
    <cofactor evidence="4">
        <name>[4Fe-4S] cluster</name>
        <dbReference type="ChEBI" id="CHEBI:49883"/>
    </cofactor>
</comment>